<dbReference type="Gene3D" id="3.40.50.2000">
    <property type="entry name" value="Glycogen Phosphorylase B"/>
    <property type="match status" value="2"/>
</dbReference>
<evidence type="ECO:0000313" key="4">
    <source>
        <dbReference type="Proteomes" id="UP000176308"/>
    </source>
</evidence>
<dbReference type="PANTHER" id="PTHR46401:SF2">
    <property type="entry name" value="GLYCOSYLTRANSFERASE WBBK-RELATED"/>
    <property type="match status" value="1"/>
</dbReference>
<name>A0A1G2I9Q5_9BACT</name>
<dbReference type="GO" id="GO:0009103">
    <property type="term" value="P:lipopolysaccharide biosynthetic process"/>
    <property type="evidence" value="ECO:0007669"/>
    <property type="project" value="TreeGrafter"/>
</dbReference>
<dbReference type="AlphaFoldDB" id="A0A1G2I9Q5"/>
<comment type="caution">
    <text evidence="3">The sequence shown here is derived from an EMBL/GenBank/DDBJ whole genome shotgun (WGS) entry which is preliminary data.</text>
</comment>
<evidence type="ECO:0000259" key="2">
    <source>
        <dbReference type="Pfam" id="PF00534"/>
    </source>
</evidence>
<dbReference type="EMBL" id="MHOX01000015">
    <property type="protein sequence ID" value="OGZ71090.1"/>
    <property type="molecule type" value="Genomic_DNA"/>
</dbReference>
<dbReference type="Proteomes" id="UP000176308">
    <property type="component" value="Unassembled WGS sequence"/>
</dbReference>
<dbReference type="Pfam" id="PF00534">
    <property type="entry name" value="Glycos_transf_1"/>
    <property type="match status" value="1"/>
</dbReference>
<sequence length="367" mass="42104">MKIFFDGGIFSQQKIGGISRIGFELMKELNKNKEIEQILYRGFYIDNYSFKKEWFGKYYGIRKLDFLRSRIFNVLDAIGMELAYKLNTAKDLTFHSLYYRVPKKPKGPVVVHYYDMIQELFGGSAKTIQFKKKAFDVADLIIAISESTKKDLCKLYSINTQKVIVAYPGVSEVFFENSTMVQKPAKRPYLLYVGGRNYAYKNFDMLLNTFVDKKYYSQFDLVLFGGEKDLSVSHKEIVEKYNQGTWLRQESGTDEKLAGIYANATLFIYPSLYEGFGIPPLEAMAAGCPVVTSNASSLPEAVGDAGLLFNPKDPHDLDQKIEKILYDKELVKNLIEKGKIRARQFTWQKMANTIYEGYMGLLKNKNS</sequence>
<organism evidence="3 4">
    <name type="scientific">Candidatus Staskawiczbacteria bacterium RIFCSPLOWO2_01_FULL_33_9</name>
    <dbReference type="NCBI Taxonomy" id="1802211"/>
    <lineage>
        <taxon>Bacteria</taxon>
        <taxon>Candidatus Staskawicziibacteriota</taxon>
    </lineage>
</organism>
<dbReference type="SUPFAM" id="SSF53756">
    <property type="entry name" value="UDP-Glycosyltransferase/glycogen phosphorylase"/>
    <property type="match status" value="1"/>
</dbReference>
<protein>
    <recommendedName>
        <fullName evidence="2">Glycosyl transferase family 1 domain-containing protein</fullName>
    </recommendedName>
</protein>
<dbReference type="GO" id="GO:0016757">
    <property type="term" value="F:glycosyltransferase activity"/>
    <property type="evidence" value="ECO:0007669"/>
    <property type="project" value="InterPro"/>
</dbReference>
<dbReference type="CDD" id="cd03809">
    <property type="entry name" value="GT4_MtfB-like"/>
    <property type="match status" value="1"/>
</dbReference>
<keyword evidence="1" id="KW-0808">Transferase</keyword>
<dbReference type="InterPro" id="IPR001296">
    <property type="entry name" value="Glyco_trans_1"/>
</dbReference>
<feature type="domain" description="Glycosyl transferase family 1" evidence="2">
    <location>
        <begin position="182"/>
        <end position="339"/>
    </location>
</feature>
<gene>
    <name evidence="3" type="ORF">A2904_00040</name>
</gene>
<proteinExistence type="predicted"/>
<evidence type="ECO:0000313" key="3">
    <source>
        <dbReference type="EMBL" id="OGZ71090.1"/>
    </source>
</evidence>
<dbReference type="PANTHER" id="PTHR46401">
    <property type="entry name" value="GLYCOSYLTRANSFERASE WBBK-RELATED"/>
    <property type="match status" value="1"/>
</dbReference>
<reference evidence="3 4" key="1">
    <citation type="journal article" date="2016" name="Nat. Commun.">
        <title>Thousands of microbial genomes shed light on interconnected biogeochemical processes in an aquifer system.</title>
        <authorList>
            <person name="Anantharaman K."/>
            <person name="Brown C.T."/>
            <person name="Hug L.A."/>
            <person name="Sharon I."/>
            <person name="Castelle C.J."/>
            <person name="Probst A.J."/>
            <person name="Thomas B.C."/>
            <person name="Singh A."/>
            <person name="Wilkins M.J."/>
            <person name="Karaoz U."/>
            <person name="Brodie E.L."/>
            <person name="Williams K.H."/>
            <person name="Hubbard S.S."/>
            <person name="Banfield J.F."/>
        </authorList>
    </citation>
    <scope>NUCLEOTIDE SEQUENCE [LARGE SCALE GENOMIC DNA]</scope>
</reference>
<evidence type="ECO:0000256" key="1">
    <source>
        <dbReference type="ARBA" id="ARBA00022679"/>
    </source>
</evidence>
<accession>A0A1G2I9Q5</accession>